<dbReference type="InterPro" id="IPR007726">
    <property type="entry name" value="SS18_N"/>
</dbReference>
<evidence type="ECO:0000259" key="3">
    <source>
        <dbReference type="Pfam" id="PF05030"/>
    </source>
</evidence>
<feature type="compositionally biased region" description="Basic residues" evidence="2">
    <location>
        <begin position="18"/>
        <end position="29"/>
    </location>
</feature>
<keyword evidence="4" id="KW-1185">Reference proteome</keyword>
<evidence type="ECO:0000256" key="1">
    <source>
        <dbReference type="ARBA" id="ARBA00007945"/>
    </source>
</evidence>
<evidence type="ECO:0000313" key="4">
    <source>
        <dbReference type="Proteomes" id="UP000046395"/>
    </source>
</evidence>
<name>A0A5S6QK59_TRIMR</name>
<accession>A0A5S6QK59</accession>
<dbReference type="AlphaFoldDB" id="A0A5S6QK59"/>
<dbReference type="Pfam" id="PF05030">
    <property type="entry name" value="SSXT"/>
    <property type="match status" value="1"/>
</dbReference>
<proteinExistence type="inferred from homology"/>
<protein>
    <submittedName>
        <fullName evidence="5">SS18 N-terminal domain-containing protein</fullName>
    </submittedName>
</protein>
<dbReference type="Proteomes" id="UP000046395">
    <property type="component" value="Unassembled WGS sequence"/>
</dbReference>
<evidence type="ECO:0000256" key="2">
    <source>
        <dbReference type="SAM" id="MobiDB-lite"/>
    </source>
</evidence>
<feature type="domain" description="SS18 N-terminal" evidence="3">
    <location>
        <begin position="63"/>
        <end position="100"/>
    </location>
</feature>
<evidence type="ECO:0000313" key="5">
    <source>
        <dbReference type="WBParaSite" id="TMUE_2000007726.1"/>
    </source>
</evidence>
<dbReference type="WBParaSite" id="TMUE_2000007726.1">
    <property type="protein sequence ID" value="TMUE_2000007726.1"/>
    <property type="gene ID" value="WBGene00299992"/>
</dbReference>
<organism evidence="4 5">
    <name type="scientific">Trichuris muris</name>
    <name type="common">Mouse whipworm</name>
    <dbReference type="NCBI Taxonomy" id="70415"/>
    <lineage>
        <taxon>Eukaryota</taxon>
        <taxon>Metazoa</taxon>
        <taxon>Ecdysozoa</taxon>
        <taxon>Nematoda</taxon>
        <taxon>Enoplea</taxon>
        <taxon>Dorylaimia</taxon>
        <taxon>Trichinellida</taxon>
        <taxon>Trichuridae</taxon>
        <taxon>Trichuris</taxon>
    </lineage>
</organism>
<feature type="region of interest" description="Disordered" evidence="2">
    <location>
        <begin position="18"/>
        <end position="41"/>
    </location>
</feature>
<comment type="similarity">
    <text evidence="1">Belongs to the SS18 family.</text>
</comment>
<reference evidence="5" key="1">
    <citation type="submission" date="2019-12" db="UniProtKB">
        <authorList>
            <consortium name="WormBaseParasite"/>
        </authorList>
    </citation>
    <scope>IDENTIFICATION</scope>
</reference>
<sequence>MFAARSFGNGMLHLHCGAQHRKSPRRAMSHKPGEQSPPSLRIGVDASVEETNDAALRLLLPGMLHLNSAMIKVIAHLQNESQFEAAYIYQQRLQKNLMLLLKRMRHIAALRTTNNNNS</sequence>